<proteinExistence type="predicted"/>
<keyword evidence="3" id="KW-1185">Reference proteome</keyword>
<reference evidence="2 3" key="1">
    <citation type="submission" date="2023-01" db="EMBL/GenBank/DDBJ databases">
        <authorList>
            <person name="Kreplak J."/>
        </authorList>
    </citation>
    <scope>NUCLEOTIDE SEQUENCE [LARGE SCALE GENOMIC DNA]</scope>
</reference>
<dbReference type="AlphaFoldDB" id="A0AAV0Z9X4"/>
<feature type="compositionally biased region" description="Basic and acidic residues" evidence="1">
    <location>
        <begin position="106"/>
        <end position="126"/>
    </location>
</feature>
<evidence type="ECO:0000313" key="2">
    <source>
        <dbReference type="EMBL" id="CAI8593562.1"/>
    </source>
</evidence>
<feature type="region of interest" description="Disordered" evidence="1">
    <location>
        <begin position="105"/>
        <end position="126"/>
    </location>
</feature>
<organism evidence="2 3">
    <name type="scientific">Vicia faba</name>
    <name type="common">Broad bean</name>
    <name type="synonym">Faba vulgaris</name>
    <dbReference type="NCBI Taxonomy" id="3906"/>
    <lineage>
        <taxon>Eukaryota</taxon>
        <taxon>Viridiplantae</taxon>
        <taxon>Streptophyta</taxon>
        <taxon>Embryophyta</taxon>
        <taxon>Tracheophyta</taxon>
        <taxon>Spermatophyta</taxon>
        <taxon>Magnoliopsida</taxon>
        <taxon>eudicotyledons</taxon>
        <taxon>Gunneridae</taxon>
        <taxon>Pentapetalae</taxon>
        <taxon>rosids</taxon>
        <taxon>fabids</taxon>
        <taxon>Fabales</taxon>
        <taxon>Fabaceae</taxon>
        <taxon>Papilionoideae</taxon>
        <taxon>50 kb inversion clade</taxon>
        <taxon>NPAAA clade</taxon>
        <taxon>Hologalegina</taxon>
        <taxon>IRL clade</taxon>
        <taxon>Fabeae</taxon>
        <taxon>Vicia</taxon>
    </lineage>
</organism>
<dbReference type="Proteomes" id="UP001157006">
    <property type="component" value="Chromosome 1S"/>
</dbReference>
<accession>A0AAV0Z9X4</accession>
<gene>
    <name evidence="2" type="ORF">VFH_I097480</name>
</gene>
<evidence type="ECO:0000313" key="3">
    <source>
        <dbReference type="Proteomes" id="UP001157006"/>
    </source>
</evidence>
<protein>
    <submittedName>
        <fullName evidence="2">Uncharacterized protein</fullName>
    </submittedName>
</protein>
<sequence length="126" mass="14208">MSDSFISLLSDYESDKSLVVRTRVSSSSNPSPFIYDCMSHKVISIIDDSDAERLYMGSSDEGASSRDSSFNALFFDDNVEVTMEIKAASLRRECARDYAKFYQKSYKQDPSDTDIKDHLECGARPD</sequence>
<evidence type="ECO:0000256" key="1">
    <source>
        <dbReference type="SAM" id="MobiDB-lite"/>
    </source>
</evidence>
<name>A0AAV0Z9X4_VICFA</name>
<dbReference type="EMBL" id="OX451735">
    <property type="protein sequence ID" value="CAI8593562.1"/>
    <property type="molecule type" value="Genomic_DNA"/>
</dbReference>